<feature type="compositionally biased region" description="Polar residues" evidence="11">
    <location>
        <begin position="45"/>
        <end position="63"/>
    </location>
</feature>
<dbReference type="InterPro" id="IPR001356">
    <property type="entry name" value="HD"/>
</dbReference>
<dbReference type="Gene3D" id="1.10.10.60">
    <property type="entry name" value="Homeodomain-like"/>
    <property type="match status" value="1"/>
</dbReference>
<dbReference type="InterPro" id="IPR002913">
    <property type="entry name" value="START_lipid-bd_dom"/>
</dbReference>
<dbReference type="PROSITE" id="PS00027">
    <property type="entry name" value="HOMEOBOX_1"/>
    <property type="match status" value="1"/>
</dbReference>
<feature type="region of interest" description="Disordered" evidence="11">
    <location>
        <begin position="1"/>
        <end position="73"/>
    </location>
</feature>
<dbReference type="SMART" id="SM00234">
    <property type="entry name" value="START"/>
    <property type="match status" value="1"/>
</dbReference>
<comment type="subcellular location">
    <subcellularLocation>
        <location evidence="1 9 10">Nucleus</location>
    </subcellularLocation>
</comment>
<dbReference type="EMBL" id="LR881467">
    <property type="protein sequence ID" value="CAD5320138.1"/>
    <property type="molecule type" value="Genomic_DNA"/>
</dbReference>
<dbReference type="SUPFAM" id="SSF55961">
    <property type="entry name" value="Bet v1-like"/>
    <property type="match status" value="2"/>
</dbReference>
<evidence type="ECO:0000256" key="6">
    <source>
        <dbReference type="ARBA" id="ARBA00023155"/>
    </source>
</evidence>
<evidence type="ECO:0000256" key="9">
    <source>
        <dbReference type="PROSITE-ProRule" id="PRU00108"/>
    </source>
</evidence>
<evidence type="ECO:0000259" key="13">
    <source>
        <dbReference type="PROSITE" id="PS50848"/>
    </source>
</evidence>
<dbReference type="Pfam" id="PF25797">
    <property type="entry name" value="PDF2_C"/>
    <property type="match status" value="1"/>
</dbReference>
<dbReference type="AlphaFoldDB" id="A0A7G2EEX3"/>
<proteinExistence type="inferred from homology"/>
<dbReference type="Pfam" id="PF00046">
    <property type="entry name" value="Homeodomain"/>
    <property type="match status" value="1"/>
</dbReference>
<dbReference type="GO" id="GO:0000981">
    <property type="term" value="F:DNA-binding transcription factor activity, RNA polymerase II-specific"/>
    <property type="evidence" value="ECO:0007669"/>
    <property type="project" value="InterPro"/>
</dbReference>
<keyword evidence="4" id="KW-0175">Coiled coil</keyword>
<dbReference type="SMART" id="SM00389">
    <property type="entry name" value="HOX"/>
    <property type="match status" value="1"/>
</dbReference>
<name>A0A7G2EEX3_ARATH</name>
<dbReference type="GO" id="GO:0003677">
    <property type="term" value="F:DNA binding"/>
    <property type="evidence" value="ECO:0007669"/>
    <property type="project" value="UniProtKB-UniRule"/>
</dbReference>
<dbReference type="GO" id="GO:0008289">
    <property type="term" value="F:lipid binding"/>
    <property type="evidence" value="ECO:0007669"/>
    <property type="project" value="InterPro"/>
</dbReference>
<dbReference type="GO" id="GO:0005634">
    <property type="term" value="C:nucleus"/>
    <property type="evidence" value="ECO:0007669"/>
    <property type="project" value="UniProtKB-SubCell"/>
</dbReference>
<feature type="domain" description="Homeobox" evidence="12">
    <location>
        <begin position="65"/>
        <end position="125"/>
    </location>
</feature>
<evidence type="ECO:0000256" key="4">
    <source>
        <dbReference type="ARBA" id="ARBA00023054"/>
    </source>
</evidence>
<reference evidence="14 15" key="1">
    <citation type="submission" date="2020-09" db="EMBL/GenBank/DDBJ databases">
        <authorList>
            <person name="Ashkenazy H."/>
        </authorList>
    </citation>
    <scope>NUCLEOTIDE SEQUENCE [LARGE SCALE GENOMIC DNA]</scope>
    <source>
        <strain evidence="15">cv. Cdm-0</strain>
    </source>
</reference>
<keyword evidence="5 9" id="KW-0238">DNA-binding</keyword>
<gene>
    <name evidence="14" type="ORF">AT9943_LOCUS8280</name>
</gene>
<keyword evidence="8 9" id="KW-0539">Nucleus</keyword>
<evidence type="ECO:0000256" key="10">
    <source>
        <dbReference type="RuleBase" id="RU000682"/>
    </source>
</evidence>
<dbReference type="FunFam" id="1.10.10.60:FF:000229">
    <property type="entry name" value="Homeobox-leucine zipper protein HDG1"/>
    <property type="match status" value="1"/>
</dbReference>
<protein>
    <submittedName>
        <fullName evidence="14">(thale cress) hypothetical protein</fullName>
    </submittedName>
</protein>
<dbReference type="InterPro" id="IPR042160">
    <property type="entry name" value="HD-Zip_IV"/>
</dbReference>
<sequence>MSQSNMVPVANNGDNNNDNENNNNNNNGGTDNTNAGNDSGDQDFDSGNTSSGNHGEGLGNNQAPRHKKKKYNRHTQLQISEMEAFFRECPHPDDKQRYDLSAQLGLDPVQIKFWFQNKRTQNKRLREAIHQALCPKCGGQTAIGEMTFEEHHLRILNARLTEEIKQLSVTAEKISRLTGIPVRSHPRVSPPNPPPNFEFGMGSKGNVGNHSRETTGPADANTKPIIMELAFGAMEEFLVMAQVAEPLWMGGFNGTSLALNLDEYEKTFRTGLGPRLGGFRTEASRETALVAMCPTGIVEMLMQENLWSTMFAGIVGRARTHEQIMADAAGNFNGNLQIMSAEYQVLSPLVTTRESYFVRYCKQQGEGLWAVVDISIDHLLPNINLKCRRRPSGCLIQEMHSGYSKCERISSILSTDFQSVDSGDHITLTNHGKMSMLKIAERIARTFFAGMTNATGSTIFSGVEGEDIRVMTMKSVNDPGKPPGVIICAATSFWLPAPPNTVFDFLREATHRHNWDVLCNGEMMHKIAEITNGIDKRNCASLLRHGHTSKSKMMIVQETSTDPTASFVLYAPVDMTSMDITLHGGGDPDFVVILPSGFAIFPDGTGKPGGKEGGSLLTISFQMLVESGPEARLSVSSVATTENLIRTTVRRIKDLFPCQTA</sequence>
<feature type="compositionally biased region" description="Low complexity" evidence="11">
    <location>
        <begin position="11"/>
        <end position="39"/>
    </location>
</feature>
<dbReference type="InterPro" id="IPR057993">
    <property type="entry name" value="HD-Zip_IV_C"/>
</dbReference>
<dbReference type="PANTHER" id="PTHR45654:SF93">
    <property type="entry name" value="HOMEOBOX-LEUCINE ZIPPER PROTEIN HDG2-RELATED"/>
    <property type="match status" value="1"/>
</dbReference>
<dbReference type="CDD" id="cd00086">
    <property type="entry name" value="homeodomain"/>
    <property type="match status" value="1"/>
</dbReference>
<evidence type="ECO:0000256" key="8">
    <source>
        <dbReference type="ARBA" id="ARBA00023242"/>
    </source>
</evidence>
<evidence type="ECO:0000313" key="15">
    <source>
        <dbReference type="Proteomes" id="UP000516314"/>
    </source>
</evidence>
<organism evidence="14 15">
    <name type="scientific">Arabidopsis thaliana</name>
    <name type="common">Mouse-ear cress</name>
    <dbReference type="NCBI Taxonomy" id="3702"/>
    <lineage>
        <taxon>Eukaryota</taxon>
        <taxon>Viridiplantae</taxon>
        <taxon>Streptophyta</taxon>
        <taxon>Embryophyta</taxon>
        <taxon>Tracheophyta</taxon>
        <taxon>Spermatophyta</taxon>
        <taxon>Magnoliopsida</taxon>
        <taxon>eudicotyledons</taxon>
        <taxon>Gunneridae</taxon>
        <taxon>Pentapetalae</taxon>
        <taxon>rosids</taxon>
        <taxon>malvids</taxon>
        <taxon>Brassicales</taxon>
        <taxon>Brassicaceae</taxon>
        <taxon>Camelineae</taxon>
        <taxon>Arabidopsis</taxon>
    </lineage>
</organism>
<comment type="similarity">
    <text evidence="2">Belongs to the HD-ZIP homeobox family. Class IV subfamily.</text>
</comment>
<feature type="domain" description="START" evidence="13">
    <location>
        <begin position="219"/>
        <end position="418"/>
    </location>
</feature>
<keyword evidence="6 9" id="KW-0371">Homeobox</keyword>
<accession>A0A7G2EEX3</accession>
<dbReference type="SUPFAM" id="SSF46689">
    <property type="entry name" value="Homeodomain-like"/>
    <property type="match status" value="1"/>
</dbReference>
<evidence type="ECO:0000256" key="7">
    <source>
        <dbReference type="ARBA" id="ARBA00023163"/>
    </source>
</evidence>
<dbReference type="PROSITE" id="PS50848">
    <property type="entry name" value="START"/>
    <property type="match status" value="1"/>
</dbReference>
<evidence type="ECO:0000256" key="3">
    <source>
        <dbReference type="ARBA" id="ARBA00023015"/>
    </source>
</evidence>
<dbReference type="InterPro" id="IPR009057">
    <property type="entry name" value="Homeodomain-like_sf"/>
</dbReference>
<dbReference type="PANTHER" id="PTHR45654">
    <property type="entry name" value="HOMEOBOX-LEUCINE ZIPPER PROTEIN MERISTEM L1"/>
    <property type="match status" value="1"/>
</dbReference>
<evidence type="ECO:0000259" key="12">
    <source>
        <dbReference type="PROSITE" id="PS50071"/>
    </source>
</evidence>
<feature type="DNA-binding region" description="Homeobox" evidence="9">
    <location>
        <begin position="67"/>
        <end position="126"/>
    </location>
</feature>
<keyword evidence="7" id="KW-0804">Transcription</keyword>
<evidence type="ECO:0000256" key="2">
    <source>
        <dbReference type="ARBA" id="ARBA00006789"/>
    </source>
</evidence>
<dbReference type="CDD" id="cd08875">
    <property type="entry name" value="START_ArGLABRA2_like"/>
    <property type="match status" value="1"/>
</dbReference>
<evidence type="ECO:0000256" key="1">
    <source>
        <dbReference type="ARBA" id="ARBA00004123"/>
    </source>
</evidence>
<evidence type="ECO:0000256" key="5">
    <source>
        <dbReference type="ARBA" id="ARBA00023125"/>
    </source>
</evidence>
<dbReference type="InterPro" id="IPR017970">
    <property type="entry name" value="Homeobox_CS"/>
</dbReference>
<dbReference type="Proteomes" id="UP000516314">
    <property type="component" value="Chromosome 2"/>
</dbReference>
<dbReference type="PROSITE" id="PS50071">
    <property type="entry name" value="HOMEOBOX_2"/>
    <property type="match status" value="1"/>
</dbReference>
<keyword evidence="3" id="KW-0805">Transcription regulation</keyword>
<dbReference type="Pfam" id="PF01852">
    <property type="entry name" value="START"/>
    <property type="match status" value="1"/>
</dbReference>
<feature type="compositionally biased region" description="Basic residues" evidence="11">
    <location>
        <begin position="64"/>
        <end position="73"/>
    </location>
</feature>
<evidence type="ECO:0000313" key="14">
    <source>
        <dbReference type="EMBL" id="CAD5320138.1"/>
    </source>
</evidence>
<evidence type="ECO:0000256" key="11">
    <source>
        <dbReference type="SAM" id="MobiDB-lite"/>
    </source>
</evidence>